<comment type="caution">
    <text evidence="2">The sequence shown here is derived from an EMBL/GenBank/DDBJ whole genome shotgun (WGS) entry which is preliminary data.</text>
</comment>
<dbReference type="EMBL" id="JAAGNZ010000003">
    <property type="protein sequence ID" value="NEU70101.1"/>
    <property type="molecule type" value="Genomic_DNA"/>
</dbReference>
<proteinExistence type="predicted"/>
<sequence length="69" mass="7933">MKRLRHQTVEPVLGIRVEYYGLRKVNVRGKPGAHEMMLMAAVTFNLKKYMKFTTKSAISQAIALKVERP</sequence>
<gene>
    <name evidence="2" type="ORF">GK091_24710</name>
</gene>
<evidence type="ECO:0000313" key="3">
    <source>
        <dbReference type="Proteomes" id="UP000477386"/>
    </source>
</evidence>
<organism evidence="2 3">
    <name type="scientific">Spirosoma agri</name>
    <dbReference type="NCBI Taxonomy" id="1987381"/>
    <lineage>
        <taxon>Bacteria</taxon>
        <taxon>Pseudomonadati</taxon>
        <taxon>Bacteroidota</taxon>
        <taxon>Cytophagia</taxon>
        <taxon>Cytophagales</taxon>
        <taxon>Cytophagaceae</taxon>
        <taxon>Spirosoma</taxon>
    </lineage>
</organism>
<reference evidence="2 3" key="1">
    <citation type="submission" date="2020-02" db="EMBL/GenBank/DDBJ databases">
        <title>Draft genome sequence of two Spirosoma agri KCTC 52727 and Spirosoma terrae KCTC 52035.</title>
        <authorList>
            <person name="Rojas J."/>
            <person name="Ambika Manirajan B."/>
            <person name="Ratering S."/>
            <person name="Suarez C."/>
            <person name="Schnell S."/>
        </authorList>
    </citation>
    <scope>NUCLEOTIDE SEQUENCE [LARGE SCALE GENOMIC DNA]</scope>
    <source>
        <strain evidence="2 3">KCTC 52727</strain>
    </source>
</reference>
<keyword evidence="3" id="KW-1185">Reference proteome</keyword>
<name>A0A6M0IRU4_9BACT</name>
<evidence type="ECO:0000259" key="1">
    <source>
        <dbReference type="Pfam" id="PF13751"/>
    </source>
</evidence>
<accession>A0A6M0IRU4</accession>
<dbReference type="AlphaFoldDB" id="A0A6M0IRU4"/>
<dbReference type="RefSeq" id="WP_164043279.1">
    <property type="nucleotide sequence ID" value="NZ_JAAGNZ010000003.1"/>
</dbReference>
<dbReference type="InterPro" id="IPR025668">
    <property type="entry name" value="Tnp_DDE_dom"/>
</dbReference>
<dbReference type="Pfam" id="PF13751">
    <property type="entry name" value="DDE_Tnp_1_6"/>
    <property type="match status" value="1"/>
</dbReference>
<dbReference type="Proteomes" id="UP000477386">
    <property type="component" value="Unassembled WGS sequence"/>
</dbReference>
<protein>
    <recommendedName>
        <fullName evidence="1">Transposase DDE domain-containing protein</fullName>
    </recommendedName>
</protein>
<evidence type="ECO:0000313" key="2">
    <source>
        <dbReference type="EMBL" id="NEU70101.1"/>
    </source>
</evidence>
<feature type="domain" description="Transposase DDE" evidence="1">
    <location>
        <begin position="3"/>
        <end position="49"/>
    </location>
</feature>